<keyword evidence="3" id="KW-1185">Reference proteome</keyword>
<sequence length="289" mass="32846">METSNTLIPVPFRNTTLFLVDIDGTPYTPMKPIVEGMGLDWASQFTKIKSNQRFASTIVEITMVAEDGKQREMVCFPLRKLPGWLMTIHPNKVKPDIRETVIVYQNECDDALWDYWTQGQAINPRSTFIQPDTYTLPYQPALEIQIFESAIRELRVSETSKIRMYATFCKSNGINSDFLPDYVDEPLVRAITPLLKGMGHSLGSKVANTVNPALEAMGILEHLSRKSTGGKIKQFWSLTEEGLQYGRNETSPNNPRETQPLFFVNRFPELLARLEVHLHLDGNKLLPAQ</sequence>
<protein>
    <recommendedName>
        <fullName evidence="1">Antirepressor protein ant N-terminal domain-containing protein</fullName>
    </recommendedName>
</protein>
<dbReference type="OrthoDB" id="1042522at2"/>
<evidence type="ECO:0000259" key="1">
    <source>
        <dbReference type="Pfam" id="PF10547"/>
    </source>
</evidence>
<name>A0A2S7XS09_9GAMM</name>
<dbReference type="EMBL" id="PPGH01000035">
    <property type="protein sequence ID" value="PQJ96212.1"/>
    <property type="molecule type" value="Genomic_DNA"/>
</dbReference>
<gene>
    <name evidence="2" type="ORF">CXB77_10510</name>
</gene>
<dbReference type="AlphaFoldDB" id="A0A2S7XS09"/>
<reference evidence="2 3" key="1">
    <citation type="submission" date="2018-01" db="EMBL/GenBank/DDBJ databases">
        <title>The complete genome sequence of Chromatium okenii LaCa, a purple sulfur bacterium with a turbulent life.</title>
        <authorList>
            <person name="Luedin S.M."/>
            <person name="Liechti N."/>
            <person name="Storelli N."/>
            <person name="Danza F."/>
            <person name="Wittwer M."/>
            <person name="Pothier J.F."/>
            <person name="Tonolla M.A."/>
        </authorList>
    </citation>
    <scope>NUCLEOTIDE SEQUENCE [LARGE SCALE GENOMIC DNA]</scope>
    <source>
        <strain evidence="2 3">LaCa</strain>
    </source>
</reference>
<dbReference type="PRINTS" id="PR01994">
    <property type="entry name" value="ANTIREPRESSR"/>
</dbReference>
<comment type="caution">
    <text evidence="2">The sequence shown here is derived from an EMBL/GenBank/DDBJ whole genome shotgun (WGS) entry which is preliminary data.</text>
</comment>
<dbReference type="InterPro" id="IPR018875">
    <property type="entry name" value="Antirepressor_Ant_N"/>
</dbReference>
<proteinExistence type="predicted"/>
<accession>A0A2S7XS09</accession>
<evidence type="ECO:0000313" key="2">
    <source>
        <dbReference type="EMBL" id="PQJ96212.1"/>
    </source>
</evidence>
<feature type="domain" description="Antirepressor protein ant N-terminal" evidence="1">
    <location>
        <begin position="10"/>
        <end position="121"/>
    </location>
</feature>
<dbReference type="Proteomes" id="UP000239936">
    <property type="component" value="Unassembled WGS sequence"/>
</dbReference>
<evidence type="ECO:0000313" key="3">
    <source>
        <dbReference type="Proteomes" id="UP000239936"/>
    </source>
</evidence>
<organism evidence="2 3">
    <name type="scientific">Chromatium okenii</name>
    <dbReference type="NCBI Taxonomy" id="61644"/>
    <lineage>
        <taxon>Bacteria</taxon>
        <taxon>Pseudomonadati</taxon>
        <taxon>Pseudomonadota</taxon>
        <taxon>Gammaproteobacteria</taxon>
        <taxon>Chromatiales</taxon>
        <taxon>Chromatiaceae</taxon>
        <taxon>Chromatium</taxon>
    </lineage>
</organism>
<dbReference type="Pfam" id="PF10547">
    <property type="entry name" value="P22_AR_N"/>
    <property type="match status" value="1"/>
</dbReference>
<dbReference type="RefSeq" id="WP_105073844.1">
    <property type="nucleotide sequence ID" value="NZ_PPGH01000035.1"/>
</dbReference>